<feature type="signal peptide" evidence="5">
    <location>
        <begin position="1"/>
        <end position="24"/>
    </location>
</feature>
<comment type="similarity">
    <text evidence="1 4">Belongs to the glycosyl hydrolase 5 (cellulase A) family.</text>
</comment>
<feature type="domain" description="Glycoside hydrolase family 5" evidence="6">
    <location>
        <begin position="104"/>
        <end position="173"/>
    </location>
</feature>
<reference evidence="7 8" key="1">
    <citation type="journal article" date="2015" name="Genome Biol. Evol.">
        <title>Comparative Genomics of a Bacterivorous Green Alga Reveals Evolutionary Causalities and Consequences of Phago-Mixotrophic Mode of Nutrition.</title>
        <authorList>
            <person name="Burns J.A."/>
            <person name="Paasch A."/>
            <person name="Narechania A."/>
            <person name="Kim E."/>
        </authorList>
    </citation>
    <scope>NUCLEOTIDE SEQUENCE [LARGE SCALE GENOMIC DNA]</scope>
    <source>
        <strain evidence="7 8">PLY_AMNH</strain>
    </source>
</reference>
<dbReference type="PANTHER" id="PTHR31308:SF3">
    <property type="entry name" value="ENDOGLYCOCERAMIDASE"/>
    <property type="match status" value="1"/>
</dbReference>
<evidence type="ECO:0000256" key="4">
    <source>
        <dbReference type="RuleBase" id="RU361153"/>
    </source>
</evidence>
<keyword evidence="8" id="KW-1185">Reference proteome</keyword>
<dbReference type="InterPro" id="IPR052066">
    <property type="entry name" value="Glycosphingolipid_Hydrolases"/>
</dbReference>
<dbReference type="GO" id="GO:0000272">
    <property type="term" value="P:polysaccharide catabolic process"/>
    <property type="evidence" value="ECO:0007669"/>
    <property type="project" value="InterPro"/>
</dbReference>
<dbReference type="Gene3D" id="3.20.20.80">
    <property type="entry name" value="Glycosidases"/>
    <property type="match status" value="1"/>
</dbReference>
<feature type="chain" id="PRO_5042240714" description="Glycoside hydrolase family 5 domain-containing protein" evidence="5">
    <location>
        <begin position="25"/>
        <end position="373"/>
    </location>
</feature>
<dbReference type="Proteomes" id="UP001190700">
    <property type="component" value="Unassembled WGS sequence"/>
</dbReference>
<keyword evidence="2 4" id="KW-0378">Hydrolase</keyword>
<evidence type="ECO:0000313" key="8">
    <source>
        <dbReference type="Proteomes" id="UP001190700"/>
    </source>
</evidence>
<comment type="caution">
    <text evidence="7">The sequence shown here is derived from an EMBL/GenBank/DDBJ whole genome shotgun (WGS) entry which is preliminary data.</text>
</comment>
<protein>
    <recommendedName>
        <fullName evidence="6">Glycoside hydrolase family 5 domain-containing protein</fullName>
    </recommendedName>
</protein>
<evidence type="ECO:0000256" key="5">
    <source>
        <dbReference type="SAM" id="SignalP"/>
    </source>
</evidence>
<organism evidence="7 8">
    <name type="scientific">Cymbomonas tetramitiformis</name>
    <dbReference type="NCBI Taxonomy" id="36881"/>
    <lineage>
        <taxon>Eukaryota</taxon>
        <taxon>Viridiplantae</taxon>
        <taxon>Chlorophyta</taxon>
        <taxon>Pyramimonadophyceae</taxon>
        <taxon>Pyramimonadales</taxon>
        <taxon>Pyramimonadaceae</taxon>
        <taxon>Cymbomonas</taxon>
    </lineage>
</organism>
<dbReference type="AlphaFoldDB" id="A0AAE0C582"/>
<dbReference type="GO" id="GO:0004553">
    <property type="term" value="F:hydrolase activity, hydrolyzing O-glycosyl compounds"/>
    <property type="evidence" value="ECO:0007669"/>
    <property type="project" value="InterPro"/>
</dbReference>
<proteinExistence type="inferred from homology"/>
<evidence type="ECO:0000256" key="1">
    <source>
        <dbReference type="ARBA" id="ARBA00005641"/>
    </source>
</evidence>
<accession>A0AAE0C582</accession>
<dbReference type="SUPFAM" id="SSF51445">
    <property type="entry name" value="(Trans)glycosidases"/>
    <property type="match status" value="1"/>
</dbReference>
<keyword evidence="5" id="KW-0732">Signal</keyword>
<sequence length="373" mass="41294">MRLFRSFFSLAFLIVAYVVDDTTGNPESEPKTSPAPRWVRIDGQNFVLAATNETLVMAGPNVVVKGPPYMPSVDGESICNDVVNDACATRGTCETCYTFNEFDVQHLKDMGWNTIRLGVVWAGAQPRDENALDPQFVSRLHSVLSLCDRTGIHVVLDNHGDMVGSAGCGNGVPMWFQKKAAPELIGKPLETRFPYNLIPSLRVSGVSGYSHCGKNATSWNEHAGDPNYNLLNECCQKMNSPNPGGLGYTTISQKTMTYLVEEGPGRADFVRFWKLIAQEVVNHPSAFAVELMNEPMTIRRQWMFDTWRAVTEAVNNVIPDMSVSITDVGEGAIVPEWLVKIGGGAIDIDHATVEWIKKSTNVFYSWHWNSTVQ</sequence>
<dbReference type="PANTHER" id="PTHR31308">
    <property type="match status" value="1"/>
</dbReference>
<dbReference type="InterPro" id="IPR001547">
    <property type="entry name" value="Glyco_hydro_5"/>
</dbReference>
<keyword evidence="3 4" id="KW-0326">Glycosidase</keyword>
<evidence type="ECO:0000313" key="7">
    <source>
        <dbReference type="EMBL" id="KAK3248099.1"/>
    </source>
</evidence>
<evidence type="ECO:0000256" key="2">
    <source>
        <dbReference type="ARBA" id="ARBA00022801"/>
    </source>
</evidence>
<dbReference type="Pfam" id="PF00150">
    <property type="entry name" value="Cellulase"/>
    <property type="match status" value="1"/>
</dbReference>
<name>A0AAE0C582_9CHLO</name>
<evidence type="ECO:0000256" key="3">
    <source>
        <dbReference type="ARBA" id="ARBA00023295"/>
    </source>
</evidence>
<dbReference type="EMBL" id="LGRX02028414">
    <property type="protein sequence ID" value="KAK3248099.1"/>
    <property type="molecule type" value="Genomic_DNA"/>
</dbReference>
<evidence type="ECO:0000259" key="6">
    <source>
        <dbReference type="Pfam" id="PF00150"/>
    </source>
</evidence>
<dbReference type="InterPro" id="IPR017853">
    <property type="entry name" value="GH"/>
</dbReference>
<gene>
    <name evidence="7" type="ORF">CYMTET_42427</name>
</gene>